<name>A0ACD3A5R4_9AGAR</name>
<sequence length="303" mass="34769">MDGEDHSNLVAAPLDENRDSRAAPSLPPELECEIFTMAYHQDPKNLTNLLTVSKRIANWIIPLIYEIIAVSNYPHINHPRLDSVQRYGHHIKHLFLSLTWENIDEETILRSCPNLSNLGIWNECISPVALFDLPLKRLAFRICPIGFTSRLKNLQEMDEEKYQRWCSNITHITWERISLFVCKSFLVTAFPHLTHFLFGCRRESACYLGPDSQEAQAIVKYMVASCKSLEVLVVSSERAAGEDLTPQSSTLFGVEFEDVRVVKMIRCFVTDWVRGARGEEDLWAVAEKTIKERRMRTGLSESL</sequence>
<dbReference type="EMBL" id="ML208704">
    <property type="protein sequence ID" value="TFK61011.1"/>
    <property type="molecule type" value="Genomic_DNA"/>
</dbReference>
<keyword evidence="2" id="KW-1185">Reference proteome</keyword>
<proteinExistence type="predicted"/>
<gene>
    <name evidence="1" type="ORF">BDN72DRAFT_850016</name>
</gene>
<dbReference type="Proteomes" id="UP000308600">
    <property type="component" value="Unassembled WGS sequence"/>
</dbReference>
<evidence type="ECO:0000313" key="2">
    <source>
        <dbReference type="Proteomes" id="UP000308600"/>
    </source>
</evidence>
<organism evidence="1 2">
    <name type="scientific">Pluteus cervinus</name>
    <dbReference type="NCBI Taxonomy" id="181527"/>
    <lineage>
        <taxon>Eukaryota</taxon>
        <taxon>Fungi</taxon>
        <taxon>Dikarya</taxon>
        <taxon>Basidiomycota</taxon>
        <taxon>Agaricomycotina</taxon>
        <taxon>Agaricomycetes</taxon>
        <taxon>Agaricomycetidae</taxon>
        <taxon>Agaricales</taxon>
        <taxon>Pluteineae</taxon>
        <taxon>Pluteaceae</taxon>
        <taxon>Pluteus</taxon>
    </lineage>
</organism>
<accession>A0ACD3A5R4</accession>
<protein>
    <submittedName>
        <fullName evidence="1">Uncharacterized protein</fullName>
    </submittedName>
</protein>
<reference evidence="1 2" key="1">
    <citation type="journal article" date="2019" name="Nat. Ecol. Evol.">
        <title>Megaphylogeny resolves global patterns of mushroom evolution.</title>
        <authorList>
            <person name="Varga T."/>
            <person name="Krizsan K."/>
            <person name="Foldi C."/>
            <person name="Dima B."/>
            <person name="Sanchez-Garcia M."/>
            <person name="Sanchez-Ramirez S."/>
            <person name="Szollosi G.J."/>
            <person name="Szarkandi J.G."/>
            <person name="Papp V."/>
            <person name="Albert L."/>
            <person name="Andreopoulos W."/>
            <person name="Angelini C."/>
            <person name="Antonin V."/>
            <person name="Barry K.W."/>
            <person name="Bougher N.L."/>
            <person name="Buchanan P."/>
            <person name="Buyck B."/>
            <person name="Bense V."/>
            <person name="Catcheside P."/>
            <person name="Chovatia M."/>
            <person name="Cooper J."/>
            <person name="Damon W."/>
            <person name="Desjardin D."/>
            <person name="Finy P."/>
            <person name="Geml J."/>
            <person name="Haridas S."/>
            <person name="Hughes K."/>
            <person name="Justo A."/>
            <person name="Karasinski D."/>
            <person name="Kautmanova I."/>
            <person name="Kiss B."/>
            <person name="Kocsube S."/>
            <person name="Kotiranta H."/>
            <person name="LaButti K.M."/>
            <person name="Lechner B.E."/>
            <person name="Liimatainen K."/>
            <person name="Lipzen A."/>
            <person name="Lukacs Z."/>
            <person name="Mihaltcheva S."/>
            <person name="Morgado L.N."/>
            <person name="Niskanen T."/>
            <person name="Noordeloos M.E."/>
            <person name="Ohm R.A."/>
            <person name="Ortiz-Santana B."/>
            <person name="Ovrebo C."/>
            <person name="Racz N."/>
            <person name="Riley R."/>
            <person name="Savchenko A."/>
            <person name="Shiryaev A."/>
            <person name="Soop K."/>
            <person name="Spirin V."/>
            <person name="Szebenyi C."/>
            <person name="Tomsovsky M."/>
            <person name="Tulloss R.E."/>
            <person name="Uehling J."/>
            <person name="Grigoriev I.V."/>
            <person name="Vagvolgyi C."/>
            <person name="Papp T."/>
            <person name="Martin F.M."/>
            <person name="Miettinen O."/>
            <person name="Hibbett D.S."/>
            <person name="Nagy L.G."/>
        </authorList>
    </citation>
    <scope>NUCLEOTIDE SEQUENCE [LARGE SCALE GENOMIC DNA]</scope>
    <source>
        <strain evidence="1 2">NL-1719</strain>
    </source>
</reference>
<evidence type="ECO:0000313" key="1">
    <source>
        <dbReference type="EMBL" id="TFK61011.1"/>
    </source>
</evidence>